<dbReference type="GO" id="GO:0003979">
    <property type="term" value="F:UDP-glucose 6-dehydrogenase activity"/>
    <property type="evidence" value="ECO:0007669"/>
    <property type="project" value="UniProtKB-EC"/>
</dbReference>
<dbReference type="Pfam" id="PF00984">
    <property type="entry name" value="UDPG_MGDP_dh"/>
    <property type="match status" value="1"/>
</dbReference>
<keyword evidence="5 7" id="KW-0520">NAD</keyword>
<dbReference type="InterPro" id="IPR036220">
    <property type="entry name" value="UDP-Glc/GDP-Man_DH_C_sf"/>
</dbReference>
<dbReference type="GO" id="GO:0051287">
    <property type="term" value="F:NAD binding"/>
    <property type="evidence" value="ECO:0007669"/>
    <property type="project" value="InterPro"/>
</dbReference>
<evidence type="ECO:0000256" key="3">
    <source>
        <dbReference type="ARBA" id="ARBA00012954"/>
    </source>
</evidence>
<feature type="binding site" evidence="9">
    <location>
        <begin position="247"/>
        <end position="251"/>
    </location>
    <ligand>
        <name>substrate</name>
    </ligand>
</feature>
<evidence type="ECO:0000256" key="7">
    <source>
        <dbReference type="PIRNR" id="PIRNR000124"/>
    </source>
</evidence>
<organism evidence="12 13">
    <name type="scientific">Candidatus Beckwithbacteria bacterium GW2011_GWA2_43_10</name>
    <dbReference type="NCBI Taxonomy" id="1618369"/>
    <lineage>
        <taxon>Bacteria</taxon>
        <taxon>Candidatus Beckwithiibacteriota</taxon>
    </lineage>
</organism>
<dbReference type="PATRIC" id="fig|1618369.3.peg.199"/>
<dbReference type="SMART" id="SM00984">
    <property type="entry name" value="UDPG_MGDP_dh_C"/>
    <property type="match status" value="1"/>
</dbReference>
<dbReference type="InterPro" id="IPR017476">
    <property type="entry name" value="UDP-Glc/GDP-Man"/>
</dbReference>
<dbReference type="PANTHER" id="PTHR43750">
    <property type="entry name" value="UDP-GLUCOSE 6-DEHYDROGENASE TUAD"/>
    <property type="match status" value="1"/>
</dbReference>
<evidence type="ECO:0000256" key="6">
    <source>
        <dbReference type="ARBA" id="ARBA00047473"/>
    </source>
</evidence>
<feature type="binding site" evidence="10">
    <location>
        <position position="261"/>
    </location>
    <ligand>
        <name>NAD(+)</name>
        <dbReference type="ChEBI" id="CHEBI:57540"/>
    </ligand>
</feature>
<dbReference type="GO" id="GO:0006065">
    <property type="term" value="P:UDP-glucuronate biosynthetic process"/>
    <property type="evidence" value="ECO:0007669"/>
    <property type="project" value="UniProtKB-UniPathway"/>
</dbReference>
<feature type="binding site" evidence="9">
    <location>
        <position position="319"/>
    </location>
    <ligand>
        <name>substrate</name>
    </ligand>
</feature>
<evidence type="ECO:0000256" key="10">
    <source>
        <dbReference type="PIRSR" id="PIRSR500134-3"/>
    </source>
</evidence>
<evidence type="ECO:0000313" key="12">
    <source>
        <dbReference type="EMBL" id="KKS80276.1"/>
    </source>
</evidence>
<dbReference type="AlphaFoldDB" id="A0A0G1EB48"/>
<feature type="binding site" evidence="10">
    <location>
        <position position="30"/>
    </location>
    <ligand>
        <name>NAD(+)</name>
        <dbReference type="ChEBI" id="CHEBI:57540"/>
    </ligand>
</feature>
<feature type="binding site" evidence="10">
    <location>
        <position position="121"/>
    </location>
    <ligand>
        <name>NAD(+)</name>
        <dbReference type="ChEBI" id="CHEBI:57540"/>
    </ligand>
</feature>
<dbReference type="InterPro" id="IPR001732">
    <property type="entry name" value="UDP-Glc/GDP-Man_DH_N"/>
</dbReference>
<dbReference type="Proteomes" id="UP000034213">
    <property type="component" value="Unassembled WGS sequence"/>
</dbReference>
<gene>
    <name evidence="12" type="ORF">UV54_C0011G0008</name>
</gene>
<evidence type="ECO:0000256" key="4">
    <source>
        <dbReference type="ARBA" id="ARBA00023002"/>
    </source>
</evidence>
<proteinExistence type="inferred from homology"/>
<feature type="binding site" evidence="10">
    <location>
        <position position="86"/>
    </location>
    <ligand>
        <name>NAD(+)</name>
        <dbReference type="ChEBI" id="CHEBI:57540"/>
    </ligand>
</feature>
<dbReference type="Gene3D" id="3.40.50.720">
    <property type="entry name" value="NAD(P)-binding Rossmann-like Domain"/>
    <property type="match status" value="2"/>
</dbReference>
<dbReference type="EMBL" id="LCEW01000011">
    <property type="protein sequence ID" value="KKS80276.1"/>
    <property type="molecule type" value="Genomic_DNA"/>
</dbReference>
<dbReference type="SUPFAM" id="SSF48179">
    <property type="entry name" value="6-phosphogluconate dehydrogenase C-terminal domain-like"/>
    <property type="match status" value="1"/>
</dbReference>
<comment type="similarity">
    <text evidence="2 7">Belongs to the UDP-glucose/GDP-mannose dehydrogenase family.</text>
</comment>
<sequence length="419" mass="46187">MKIAVLGTGYVGLVSSAVFAEIGHQVVGLDIDESKINQLKKGRVPIYEPGLETLLQKHLNSGRLIFTTDYAQAVKSAELIFICVGTPPKPNGSYDSKHVYSAAKSIAEHLTQYAVIVIKSTVPPSTTNEVRKIIQVNTKVAFDLASNPEFLREGSAVNDALHPTRIIFGVESNRAEAWLKKAHQKLSAPVLVTNPASAQMIKYASNAMLATRISFINALAIICDKVGADIQAVSAGLGLDPRIGSSFLDAGLGYGGSCFPKDTWALIAYAKSLGYDFNFLKQVDKVNNDQIDYFISKIKSAYPDGLKGKILTILGLAFKPNTDDLREARSSVLIKKLKKLGVIIHRFDPVVKTEFSDPYQALINADGLVLVTQWQMFNDLNFKRVKRLMKQPIIFDGRNFFNPEKLTKLKFKYFGIGRQ</sequence>
<name>A0A0G1EB48_9BACT</name>
<comment type="catalytic activity">
    <reaction evidence="6 7">
        <text>UDP-alpha-D-glucose + 2 NAD(+) + H2O = UDP-alpha-D-glucuronate + 2 NADH + 3 H(+)</text>
        <dbReference type="Rhea" id="RHEA:23596"/>
        <dbReference type="ChEBI" id="CHEBI:15377"/>
        <dbReference type="ChEBI" id="CHEBI:15378"/>
        <dbReference type="ChEBI" id="CHEBI:57540"/>
        <dbReference type="ChEBI" id="CHEBI:57945"/>
        <dbReference type="ChEBI" id="CHEBI:58052"/>
        <dbReference type="ChEBI" id="CHEBI:58885"/>
        <dbReference type="EC" id="1.1.1.22"/>
    </reaction>
</comment>
<evidence type="ECO:0000259" key="11">
    <source>
        <dbReference type="SMART" id="SM00984"/>
    </source>
</evidence>
<dbReference type="Pfam" id="PF03720">
    <property type="entry name" value="UDPG_MGDP_dh_C"/>
    <property type="match status" value="1"/>
</dbReference>
<dbReference type="GO" id="GO:0000271">
    <property type="term" value="P:polysaccharide biosynthetic process"/>
    <property type="evidence" value="ECO:0007669"/>
    <property type="project" value="InterPro"/>
</dbReference>
<keyword evidence="4 7" id="KW-0560">Oxidoreductase</keyword>
<evidence type="ECO:0000256" key="5">
    <source>
        <dbReference type="ARBA" id="ARBA00023027"/>
    </source>
</evidence>
<feature type="binding site" evidence="10">
    <location>
        <position position="153"/>
    </location>
    <ligand>
        <name>NAD(+)</name>
        <dbReference type="ChEBI" id="CHEBI:57540"/>
    </ligand>
</feature>
<comment type="caution">
    <text evidence="12">The sequence shown here is derived from an EMBL/GenBank/DDBJ whole genome shotgun (WGS) entry which is preliminary data.</text>
</comment>
<feature type="binding site" evidence="9">
    <location>
        <begin position="150"/>
        <end position="153"/>
    </location>
    <ligand>
        <name>substrate</name>
    </ligand>
</feature>
<protein>
    <recommendedName>
        <fullName evidence="3 7">UDP-glucose 6-dehydrogenase</fullName>
        <ecNumber evidence="3 7">1.1.1.22</ecNumber>
    </recommendedName>
</protein>
<dbReference type="InterPro" id="IPR014026">
    <property type="entry name" value="UDP-Glc/GDP-Man_DH_dimer"/>
</dbReference>
<evidence type="ECO:0000256" key="9">
    <source>
        <dbReference type="PIRSR" id="PIRSR500134-2"/>
    </source>
</evidence>
<feature type="domain" description="UDP-glucose/GDP-mannose dehydrogenase C-terminal" evidence="11">
    <location>
        <begin position="312"/>
        <end position="403"/>
    </location>
</feature>
<dbReference type="Pfam" id="PF03721">
    <property type="entry name" value="UDPG_MGDP_dh_N"/>
    <property type="match status" value="1"/>
</dbReference>
<dbReference type="EC" id="1.1.1.22" evidence="3 7"/>
<dbReference type="PIRSF" id="PIRSF500134">
    <property type="entry name" value="UDPglc_DH_bac"/>
    <property type="match status" value="1"/>
</dbReference>
<evidence type="ECO:0000256" key="1">
    <source>
        <dbReference type="ARBA" id="ARBA00004701"/>
    </source>
</evidence>
<feature type="active site" description="Nucleophile" evidence="8">
    <location>
        <position position="258"/>
    </location>
</feature>
<dbReference type="Gene3D" id="1.20.5.100">
    <property type="entry name" value="Cytochrome c1, transmembrane anchor, C-terminal"/>
    <property type="match status" value="1"/>
</dbReference>
<evidence type="ECO:0000313" key="13">
    <source>
        <dbReference type="Proteomes" id="UP000034213"/>
    </source>
</evidence>
<feature type="binding site" evidence="9">
    <location>
        <position position="202"/>
    </location>
    <ligand>
        <name>substrate</name>
    </ligand>
</feature>
<dbReference type="STRING" id="1618369.UV54_C0011G0008"/>
<feature type="binding site" evidence="10">
    <location>
        <position position="35"/>
    </location>
    <ligand>
        <name>NAD(+)</name>
        <dbReference type="ChEBI" id="CHEBI:57540"/>
    </ligand>
</feature>
<reference evidence="12 13" key="1">
    <citation type="journal article" date="2015" name="Nature">
        <title>rRNA introns, odd ribosomes, and small enigmatic genomes across a large radiation of phyla.</title>
        <authorList>
            <person name="Brown C.T."/>
            <person name="Hug L.A."/>
            <person name="Thomas B.C."/>
            <person name="Sharon I."/>
            <person name="Castelle C.J."/>
            <person name="Singh A."/>
            <person name="Wilkins M.J."/>
            <person name="Williams K.H."/>
            <person name="Banfield J.F."/>
        </authorList>
    </citation>
    <scope>NUCLEOTIDE SEQUENCE [LARGE SCALE GENOMIC DNA]</scope>
</reference>
<dbReference type="NCBIfam" id="TIGR03026">
    <property type="entry name" value="NDP-sugDHase"/>
    <property type="match status" value="1"/>
</dbReference>
<dbReference type="SUPFAM" id="SSF51735">
    <property type="entry name" value="NAD(P)-binding Rossmann-fold domains"/>
    <property type="match status" value="1"/>
</dbReference>
<comment type="pathway">
    <text evidence="1">Nucleotide-sugar biosynthesis; UDP-alpha-D-glucuronate biosynthesis; UDP-alpha-D-glucuronate from UDP-alpha-D-glucose: step 1/1.</text>
</comment>
<dbReference type="InterPro" id="IPR028357">
    <property type="entry name" value="UDPglc_DH_bac"/>
</dbReference>
<feature type="binding site" evidence="10">
    <location>
        <position position="326"/>
    </location>
    <ligand>
        <name>NAD(+)</name>
        <dbReference type="ChEBI" id="CHEBI:57540"/>
    </ligand>
</feature>
<dbReference type="PANTHER" id="PTHR43750:SF3">
    <property type="entry name" value="UDP-GLUCOSE 6-DEHYDROGENASE TUAD"/>
    <property type="match status" value="1"/>
</dbReference>
<dbReference type="PIRSF" id="PIRSF000124">
    <property type="entry name" value="UDPglc_GDPman_dh"/>
    <property type="match status" value="1"/>
</dbReference>
<dbReference type="UniPathway" id="UPA00038">
    <property type="reaction ID" value="UER00491"/>
</dbReference>
<feature type="binding site" evidence="9">
    <location>
        <position position="255"/>
    </location>
    <ligand>
        <name>substrate</name>
    </ligand>
</feature>
<dbReference type="InterPro" id="IPR036291">
    <property type="entry name" value="NAD(P)-bd_dom_sf"/>
</dbReference>
<dbReference type="InterPro" id="IPR008927">
    <property type="entry name" value="6-PGluconate_DH-like_C_sf"/>
</dbReference>
<dbReference type="InterPro" id="IPR014027">
    <property type="entry name" value="UDP-Glc/GDP-Man_DH_C"/>
</dbReference>
<evidence type="ECO:0000256" key="8">
    <source>
        <dbReference type="PIRSR" id="PIRSR500134-1"/>
    </source>
</evidence>
<dbReference type="SUPFAM" id="SSF52413">
    <property type="entry name" value="UDP-glucose/GDP-mannose dehydrogenase C-terminal domain"/>
    <property type="match status" value="1"/>
</dbReference>
<accession>A0A0G1EB48</accession>
<evidence type="ECO:0000256" key="2">
    <source>
        <dbReference type="ARBA" id="ARBA00006601"/>
    </source>
</evidence>